<keyword evidence="2" id="KW-1185">Reference proteome</keyword>
<dbReference type="PANTHER" id="PTHR22619">
    <property type="entry name" value="ZINC FINGER SWIM DOMAIN CONTAINING PROTEIN 4, 5, 6"/>
    <property type="match status" value="1"/>
</dbReference>
<dbReference type="WBParaSite" id="ASIM_0000280901-mRNA-1">
    <property type="protein sequence ID" value="ASIM_0000280901-mRNA-1"/>
    <property type="gene ID" value="ASIM_0000280901"/>
</dbReference>
<reference evidence="1 2" key="2">
    <citation type="submission" date="2018-11" db="EMBL/GenBank/DDBJ databases">
        <authorList>
            <consortium name="Pathogen Informatics"/>
        </authorList>
    </citation>
    <scope>NUCLEOTIDE SEQUENCE [LARGE SCALE GENOMIC DNA]</scope>
</reference>
<evidence type="ECO:0000313" key="2">
    <source>
        <dbReference type="Proteomes" id="UP000267096"/>
    </source>
</evidence>
<accession>A0A0M3J5H8</accession>
<protein>
    <submittedName>
        <fullName evidence="3">Cyclin_C domain-containing protein</fullName>
    </submittedName>
</protein>
<sequence length="343" mass="38138">MMELAKRLLIEAGGSQNTVIFNASQNIAGQNNAQHNGPHRQLHICSFLIGLYALGLNNLVSTSWQTRTYSTNVSWIHGQAIEIGNLPFFISLKGYTAIKIVERVWESHLTPTEVAALADKASQSRDPGMVEAAAKLALSVLPKAYALTAAESQKALHQCKEQSSEMLEKACKAVEQVGDLEAAEKDGVYPEVLFKVARHWYELFCESETNAQQQPVTTANSLTNTPLQSQSPVAQFPPNITQTQSGGETLPPQLHQVFYPTNGTMLQIPQMQFTQLSLAQQLPFQQASYYRFPPQHPSATQHPSALSHRSASLFMQPINTAQQQQQQQQQQLIMPYGPRYFIY</sequence>
<dbReference type="EMBL" id="UYRR01003670">
    <property type="protein sequence ID" value="VDK20352.1"/>
    <property type="molecule type" value="Genomic_DNA"/>
</dbReference>
<evidence type="ECO:0000313" key="3">
    <source>
        <dbReference type="WBParaSite" id="ASIM_0000280901-mRNA-1"/>
    </source>
</evidence>
<gene>
    <name evidence="1" type="ORF">ASIM_LOCUS2660</name>
</gene>
<dbReference type="GO" id="GO:0031462">
    <property type="term" value="C:Cul2-RING ubiquitin ligase complex"/>
    <property type="evidence" value="ECO:0007669"/>
    <property type="project" value="TreeGrafter"/>
</dbReference>
<dbReference type="OrthoDB" id="10013584at2759"/>
<dbReference type="AlphaFoldDB" id="A0A0M3J5H8"/>
<dbReference type="Proteomes" id="UP000267096">
    <property type="component" value="Unassembled WGS sequence"/>
</dbReference>
<name>A0A0M3J5H8_ANISI</name>
<proteinExistence type="predicted"/>
<reference evidence="3" key="1">
    <citation type="submission" date="2017-02" db="UniProtKB">
        <authorList>
            <consortium name="WormBaseParasite"/>
        </authorList>
    </citation>
    <scope>IDENTIFICATION</scope>
</reference>
<dbReference type="PANTHER" id="PTHR22619:SF1">
    <property type="entry name" value="ZINC FINGER SWIM DOMAIN-CONTAINING PROTEIN 8"/>
    <property type="match status" value="1"/>
</dbReference>
<evidence type="ECO:0000313" key="1">
    <source>
        <dbReference type="EMBL" id="VDK20352.1"/>
    </source>
</evidence>
<organism evidence="3">
    <name type="scientific">Anisakis simplex</name>
    <name type="common">Herring worm</name>
    <dbReference type="NCBI Taxonomy" id="6269"/>
    <lineage>
        <taxon>Eukaryota</taxon>
        <taxon>Metazoa</taxon>
        <taxon>Ecdysozoa</taxon>
        <taxon>Nematoda</taxon>
        <taxon>Chromadorea</taxon>
        <taxon>Rhabditida</taxon>
        <taxon>Spirurina</taxon>
        <taxon>Ascaridomorpha</taxon>
        <taxon>Ascaridoidea</taxon>
        <taxon>Anisakidae</taxon>
        <taxon>Anisakis</taxon>
        <taxon>Anisakis simplex complex</taxon>
    </lineage>
</organism>